<sequence>MDGAHTISRMLPNEDKLRQISNDYSKEEKPEDRINIDEALWDQSTYIGRWKHMAFISDFRTIFVSEEKLHEAKKICDDYALGRIGPEDIKKENIIYAKQLYDSAFHPDNEELMNFFGRMSFQFPGNAILLMAMMTFYKSTAALLGLQVIHQAFTTIVNCTNRSIRSLESEDFEEGDDATVAEQAFICGAAASCIAALGLKKLFFCKGPIFARLIPLGGLTIGNIVNLTVMRQREIIKGIPVAVIHEEPFMGSRVAAVKGTTECITTRILTVAPTMIMIPIIADNIQSTCFYYRHPWILFPIELSICLASLLVMIPSALALFPWCSSMTPELWKTICPNEYNEFLEKIQEEPLPERVYYNKGL</sequence>
<proteinExistence type="inferred from homology"/>
<dbReference type="InterPro" id="IPR004686">
    <property type="entry name" value="Mtc"/>
</dbReference>
<dbReference type="EMBL" id="JAIFRP010004408">
    <property type="protein sequence ID" value="KAK2575800.1"/>
    <property type="molecule type" value="Genomic_DNA"/>
</dbReference>
<evidence type="ECO:0000256" key="7">
    <source>
        <dbReference type="ARBA" id="ARBA00023128"/>
    </source>
</evidence>
<gene>
    <name evidence="10" type="ORF">KPH14_007184</name>
</gene>
<evidence type="ECO:0008006" key="12">
    <source>
        <dbReference type="Google" id="ProtNLM"/>
    </source>
</evidence>
<dbReference type="PANTHER" id="PTHR11153">
    <property type="entry name" value="SIDEROFLEXIN"/>
    <property type="match status" value="1"/>
</dbReference>
<evidence type="ECO:0000313" key="10">
    <source>
        <dbReference type="EMBL" id="KAK2575800.1"/>
    </source>
</evidence>
<dbReference type="GO" id="GO:0015075">
    <property type="term" value="F:monoatomic ion transmembrane transporter activity"/>
    <property type="evidence" value="ECO:0007669"/>
    <property type="project" value="InterPro"/>
</dbReference>
<keyword evidence="7" id="KW-0496">Mitochondrion</keyword>
<keyword evidence="5" id="KW-0029">Amino-acid transport</keyword>
<reference evidence="10" key="1">
    <citation type="submission" date="2021-08" db="EMBL/GenBank/DDBJ databases">
        <authorList>
            <person name="Misof B."/>
            <person name="Oliver O."/>
            <person name="Podsiadlowski L."/>
            <person name="Donath A."/>
            <person name="Peters R."/>
            <person name="Mayer C."/>
            <person name="Rust J."/>
            <person name="Gunkel S."/>
            <person name="Lesny P."/>
            <person name="Martin S."/>
            <person name="Oeyen J.P."/>
            <person name="Petersen M."/>
            <person name="Panagiotis P."/>
            <person name="Wilbrandt J."/>
            <person name="Tanja T."/>
        </authorList>
    </citation>
    <scope>NUCLEOTIDE SEQUENCE</scope>
    <source>
        <strain evidence="10">GBR_01_08_01A</strain>
        <tissue evidence="10">Thorax + abdomen</tissue>
    </source>
</reference>
<dbReference type="Proteomes" id="UP001258017">
    <property type="component" value="Unassembled WGS sequence"/>
</dbReference>
<accession>A0AAD9RAD6</accession>
<dbReference type="PANTHER" id="PTHR11153:SF8">
    <property type="entry name" value="SIDEROFLEXIN-1"/>
    <property type="match status" value="1"/>
</dbReference>
<evidence type="ECO:0000256" key="5">
    <source>
        <dbReference type="ARBA" id="ARBA00022970"/>
    </source>
</evidence>
<keyword evidence="6 9" id="KW-1133">Transmembrane helix</keyword>
<evidence type="ECO:0000256" key="2">
    <source>
        <dbReference type="ARBA" id="ARBA00005974"/>
    </source>
</evidence>
<dbReference type="Pfam" id="PF03820">
    <property type="entry name" value="SFXNs"/>
    <property type="match status" value="1"/>
</dbReference>
<reference evidence="10" key="2">
    <citation type="journal article" date="2023" name="Commun. Biol.">
        <title>Intrasexual cuticular hydrocarbon dimorphism in a wasp sheds light on hydrocarbon biosynthesis genes in Hymenoptera.</title>
        <authorList>
            <person name="Moris V.C."/>
            <person name="Podsiadlowski L."/>
            <person name="Martin S."/>
            <person name="Oeyen J.P."/>
            <person name="Donath A."/>
            <person name="Petersen M."/>
            <person name="Wilbrandt J."/>
            <person name="Misof B."/>
            <person name="Liedtke D."/>
            <person name="Thamm M."/>
            <person name="Scheiner R."/>
            <person name="Schmitt T."/>
            <person name="Niehuis O."/>
        </authorList>
    </citation>
    <scope>NUCLEOTIDE SEQUENCE</scope>
    <source>
        <strain evidence="10">GBR_01_08_01A</strain>
    </source>
</reference>
<organism evidence="10 11">
    <name type="scientific">Odynerus spinipes</name>
    <dbReference type="NCBI Taxonomy" id="1348599"/>
    <lineage>
        <taxon>Eukaryota</taxon>
        <taxon>Metazoa</taxon>
        <taxon>Ecdysozoa</taxon>
        <taxon>Arthropoda</taxon>
        <taxon>Hexapoda</taxon>
        <taxon>Insecta</taxon>
        <taxon>Pterygota</taxon>
        <taxon>Neoptera</taxon>
        <taxon>Endopterygota</taxon>
        <taxon>Hymenoptera</taxon>
        <taxon>Apocrita</taxon>
        <taxon>Aculeata</taxon>
        <taxon>Vespoidea</taxon>
        <taxon>Vespidae</taxon>
        <taxon>Eumeninae</taxon>
        <taxon>Odynerus</taxon>
    </lineage>
</organism>
<keyword evidence="8 9" id="KW-0472">Membrane</keyword>
<name>A0AAD9RAD6_9HYME</name>
<comment type="similarity">
    <text evidence="2">Belongs to the sideroflexin family.</text>
</comment>
<feature type="transmembrane region" description="Helical" evidence="9">
    <location>
        <begin position="296"/>
        <end position="321"/>
    </location>
</feature>
<evidence type="ECO:0000256" key="1">
    <source>
        <dbReference type="ARBA" id="ARBA00004225"/>
    </source>
</evidence>
<evidence type="ECO:0000256" key="9">
    <source>
        <dbReference type="SAM" id="Phobius"/>
    </source>
</evidence>
<comment type="subcellular location">
    <subcellularLocation>
        <location evidence="1">Mitochondrion membrane</location>
        <topology evidence="1">Multi-pass membrane protein</topology>
    </subcellularLocation>
</comment>
<dbReference type="AlphaFoldDB" id="A0AAD9RAD6"/>
<comment type="caution">
    <text evidence="10">The sequence shown here is derived from an EMBL/GenBank/DDBJ whole genome shotgun (WGS) entry which is preliminary data.</text>
</comment>
<dbReference type="GO" id="GO:0005743">
    <property type="term" value="C:mitochondrial inner membrane"/>
    <property type="evidence" value="ECO:0007669"/>
    <property type="project" value="TreeGrafter"/>
</dbReference>
<evidence type="ECO:0000256" key="3">
    <source>
        <dbReference type="ARBA" id="ARBA00022448"/>
    </source>
</evidence>
<evidence type="ECO:0000256" key="4">
    <source>
        <dbReference type="ARBA" id="ARBA00022692"/>
    </source>
</evidence>
<evidence type="ECO:0000313" key="11">
    <source>
        <dbReference type="Proteomes" id="UP001258017"/>
    </source>
</evidence>
<keyword evidence="4 9" id="KW-0812">Transmembrane</keyword>
<evidence type="ECO:0000256" key="8">
    <source>
        <dbReference type="ARBA" id="ARBA00023136"/>
    </source>
</evidence>
<dbReference type="GO" id="GO:0140300">
    <property type="term" value="P:serine import into mitochondrion"/>
    <property type="evidence" value="ECO:0007669"/>
    <property type="project" value="TreeGrafter"/>
</dbReference>
<evidence type="ECO:0000256" key="6">
    <source>
        <dbReference type="ARBA" id="ARBA00022989"/>
    </source>
</evidence>
<keyword evidence="3" id="KW-0813">Transport</keyword>
<keyword evidence="11" id="KW-1185">Reference proteome</keyword>
<protein>
    <recommendedName>
        <fullName evidence="12">Sidoreflexin</fullName>
    </recommendedName>
</protein>